<dbReference type="GO" id="GO:0000155">
    <property type="term" value="F:phosphorelay sensor kinase activity"/>
    <property type="evidence" value="ECO:0007669"/>
    <property type="project" value="InterPro"/>
</dbReference>
<keyword evidence="7" id="KW-0902">Two-component regulatory system</keyword>
<dbReference type="Proteomes" id="UP000095544">
    <property type="component" value="Unassembled WGS sequence"/>
</dbReference>
<dbReference type="STRING" id="39482.ERS852491_02123"/>
<keyword evidence="8" id="KW-1133">Transmembrane helix</keyword>
<evidence type="ECO:0000259" key="9">
    <source>
        <dbReference type="PROSITE" id="PS50109"/>
    </source>
</evidence>
<dbReference type="Pfam" id="PF02518">
    <property type="entry name" value="HATPase_c"/>
    <property type="match status" value="1"/>
</dbReference>
<dbReference type="EC" id="2.7.13.3" evidence="3"/>
<reference evidence="10 11" key="1">
    <citation type="submission" date="2015-09" db="EMBL/GenBank/DDBJ databases">
        <authorList>
            <consortium name="Pathogen Informatics"/>
        </authorList>
    </citation>
    <scope>NUCLEOTIDE SEQUENCE [LARGE SCALE GENOMIC DNA]</scope>
    <source>
        <strain evidence="10 11">2789STDY5834876</strain>
    </source>
</reference>
<keyword evidence="6" id="KW-0418">Kinase</keyword>
<dbReference type="AlphaFoldDB" id="A0A174EY68"/>
<proteinExistence type="predicted"/>
<keyword evidence="4" id="KW-0597">Phosphoprotein</keyword>
<dbReference type="GO" id="GO:0005886">
    <property type="term" value="C:plasma membrane"/>
    <property type="evidence" value="ECO:0007669"/>
    <property type="project" value="TreeGrafter"/>
</dbReference>
<dbReference type="PROSITE" id="PS50109">
    <property type="entry name" value="HIS_KIN"/>
    <property type="match status" value="1"/>
</dbReference>
<dbReference type="SUPFAM" id="SSF47384">
    <property type="entry name" value="Homodimeric domain of signal transducing histidine kinase"/>
    <property type="match status" value="1"/>
</dbReference>
<comment type="catalytic activity">
    <reaction evidence="1">
        <text>ATP + protein L-histidine = ADP + protein N-phospho-L-histidine.</text>
        <dbReference type="EC" id="2.7.13.3"/>
    </reaction>
</comment>
<dbReference type="Gene3D" id="1.10.287.130">
    <property type="match status" value="1"/>
</dbReference>
<evidence type="ECO:0000256" key="1">
    <source>
        <dbReference type="ARBA" id="ARBA00000085"/>
    </source>
</evidence>
<evidence type="ECO:0000256" key="7">
    <source>
        <dbReference type="ARBA" id="ARBA00023012"/>
    </source>
</evidence>
<feature type="domain" description="Histidine kinase" evidence="9">
    <location>
        <begin position="92"/>
        <end position="306"/>
    </location>
</feature>
<name>A0A174EY68_9FIRM</name>
<keyword evidence="8" id="KW-0812">Transmembrane</keyword>
<dbReference type="Pfam" id="PF00512">
    <property type="entry name" value="HisKA"/>
    <property type="match status" value="1"/>
</dbReference>
<dbReference type="InterPro" id="IPR005467">
    <property type="entry name" value="His_kinase_dom"/>
</dbReference>
<dbReference type="InterPro" id="IPR036890">
    <property type="entry name" value="HATPase_C_sf"/>
</dbReference>
<evidence type="ECO:0000256" key="8">
    <source>
        <dbReference type="SAM" id="Phobius"/>
    </source>
</evidence>
<evidence type="ECO:0000256" key="6">
    <source>
        <dbReference type="ARBA" id="ARBA00022777"/>
    </source>
</evidence>
<dbReference type="GO" id="GO:0004721">
    <property type="term" value="F:phosphoprotein phosphatase activity"/>
    <property type="evidence" value="ECO:0007669"/>
    <property type="project" value="TreeGrafter"/>
</dbReference>
<evidence type="ECO:0000256" key="4">
    <source>
        <dbReference type="ARBA" id="ARBA00022553"/>
    </source>
</evidence>
<dbReference type="SMART" id="SM00387">
    <property type="entry name" value="HATPase_c"/>
    <property type="match status" value="1"/>
</dbReference>
<dbReference type="InterPro" id="IPR004358">
    <property type="entry name" value="Sig_transdc_His_kin-like_C"/>
</dbReference>
<dbReference type="GO" id="GO:0016036">
    <property type="term" value="P:cellular response to phosphate starvation"/>
    <property type="evidence" value="ECO:0007669"/>
    <property type="project" value="TreeGrafter"/>
</dbReference>
<evidence type="ECO:0000256" key="5">
    <source>
        <dbReference type="ARBA" id="ARBA00022679"/>
    </source>
</evidence>
<dbReference type="InterPro" id="IPR036097">
    <property type="entry name" value="HisK_dim/P_sf"/>
</dbReference>
<dbReference type="InterPro" id="IPR003661">
    <property type="entry name" value="HisK_dim/P_dom"/>
</dbReference>
<sequence length="307" mass="35530">MMEWLWMGIFGGLALVFAGAALWFRRKKQRLYREVDRMMDRILDNKRIEQTDLSEGEVSALAGKARRIQEKLEAEVGGAQREKEQVKSLISNMSHQLKTPLANIMMYEEILEDGSLPREEQEKFLGKMKKQSVKVEWILNSLFKMVKLEQNVIVFEAEGALIRRTLLDAVNLVYEKAQRKGIEIETEYFPDCFLYHNPKWTTEVFANILENAVKYTPESGCITIGMRRYEMYSEIWFRDTGMGIAKEELTKIFQRFYRSKDAENMDGSGIGLYLSKLILEKEKGYMNVASEPGKGSCFSVFLQNCGN</sequence>
<dbReference type="InterPro" id="IPR050351">
    <property type="entry name" value="BphY/WalK/GraS-like"/>
</dbReference>
<accession>A0A174EY68</accession>
<dbReference type="SMART" id="SM00388">
    <property type="entry name" value="HisKA"/>
    <property type="match status" value="1"/>
</dbReference>
<dbReference type="PANTHER" id="PTHR45453:SF1">
    <property type="entry name" value="PHOSPHATE REGULON SENSOR PROTEIN PHOR"/>
    <property type="match status" value="1"/>
</dbReference>
<dbReference type="PRINTS" id="PR00344">
    <property type="entry name" value="BCTRLSENSOR"/>
</dbReference>
<gene>
    <name evidence="10" type="primary">phoR_7</name>
    <name evidence="10" type="ORF">ERS852491_02123</name>
</gene>
<feature type="transmembrane region" description="Helical" evidence="8">
    <location>
        <begin position="6"/>
        <end position="24"/>
    </location>
</feature>
<keyword evidence="5 10" id="KW-0808">Transferase</keyword>
<dbReference type="EMBL" id="CYZU01000017">
    <property type="protein sequence ID" value="CUO40990.1"/>
    <property type="molecule type" value="Genomic_DNA"/>
</dbReference>
<dbReference type="Gene3D" id="3.30.565.10">
    <property type="entry name" value="Histidine kinase-like ATPase, C-terminal domain"/>
    <property type="match status" value="1"/>
</dbReference>
<dbReference type="RefSeq" id="WP_330377614.1">
    <property type="nucleotide sequence ID" value="NZ_CYZU01000017.1"/>
</dbReference>
<dbReference type="SUPFAM" id="SSF55874">
    <property type="entry name" value="ATPase domain of HSP90 chaperone/DNA topoisomerase II/histidine kinase"/>
    <property type="match status" value="1"/>
</dbReference>
<dbReference type="InterPro" id="IPR003594">
    <property type="entry name" value="HATPase_dom"/>
</dbReference>
<evidence type="ECO:0000313" key="10">
    <source>
        <dbReference type="EMBL" id="CUO40990.1"/>
    </source>
</evidence>
<organism evidence="10 11">
    <name type="scientific">Faecalicatena contorta</name>
    <dbReference type="NCBI Taxonomy" id="39482"/>
    <lineage>
        <taxon>Bacteria</taxon>
        <taxon>Bacillati</taxon>
        <taxon>Bacillota</taxon>
        <taxon>Clostridia</taxon>
        <taxon>Lachnospirales</taxon>
        <taxon>Lachnospiraceae</taxon>
        <taxon>Faecalicatena</taxon>
    </lineage>
</organism>
<comment type="subcellular location">
    <subcellularLocation>
        <location evidence="2">Membrane</location>
    </subcellularLocation>
</comment>
<dbReference type="PANTHER" id="PTHR45453">
    <property type="entry name" value="PHOSPHATE REGULON SENSOR PROTEIN PHOR"/>
    <property type="match status" value="1"/>
</dbReference>
<evidence type="ECO:0000256" key="2">
    <source>
        <dbReference type="ARBA" id="ARBA00004370"/>
    </source>
</evidence>
<dbReference type="CDD" id="cd00082">
    <property type="entry name" value="HisKA"/>
    <property type="match status" value="1"/>
</dbReference>
<keyword evidence="8" id="KW-0472">Membrane</keyword>
<evidence type="ECO:0000256" key="3">
    <source>
        <dbReference type="ARBA" id="ARBA00012438"/>
    </source>
</evidence>
<protein>
    <recommendedName>
        <fullName evidence="3">histidine kinase</fullName>
        <ecNumber evidence="3">2.7.13.3</ecNumber>
    </recommendedName>
</protein>
<evidence type="ECO:0000313" key="11">
    <source>
        <dbReference type="Proteomes" id="UP000095544"/>
    </source>
</evidence>